<dbReference type="AlphaFoldDB" id="U4KLG5"/>
<evidence type="ECO:0000313" key="18">
    <source>
        <dbReference type="EMBL" id="CCV64668.1"/>
    </source>
</evidence>
<dbReference type="PROSITE" id="PS52004">
    <property type="entry name" value="KS3_2"/>
    <property type="match status" value="1"/>
</dbReference>
<evidence type="ECO:0000313" key="19">
    <source>
        <dbReference type="Proteomes" id="UP000032740"/>
    </source>
</evidence>
<evidence type="ECO:0000256" key="13">
    <source>
        <dbReference type="ARBA" id="ARBA00047659"/>
    </source>
</evidence>
<dbReference type="FunFam" id="3.40.47.10:FF:000018">
    <property type="entry name" value="3-oxoacyl-[acyl-carrier-protein] synthase 2"/>
    <property type="match status" value="1"/>
</dbReference>
<comment type="function">
    <text evidence="11 14">Involved in the type II fatty acid elongation cycle. Catalyzes the elongation of a wide range of acyl-ACP by the addition of two carbons from malonyl-ACP to an acyl acceptor. Can efficiently catalyze the conversion of palmitoleoyl-ACP (cis-hexadec-9-enoyl-ACP) to cis-vaccenoyl-ACP (cis-octadec-11-enoyl-ACP), an essential step in the thermal regulation of fatty acid composition.</text>
</comment>
<organism evidence="18 19">
    <name type="scientific">Alteracholeplasma palmae (strain ATCC 49389 / J233)</name>
    <name type="common">Acholeplasma palmae</name>
    <dbReference type="NCBI Taxonomy" id="1318466"/>
    <lineage>
        <taxon>Bacteria</taxon>
        <taxon>Bacillati</taxon>
        <taxon>Mycoplasmatota</taxon>
        <taxon>Mollicutes</taxon>
        <taxon>Acholeplasmatales</taxon>
        <taxon>Acholeplasmataceae</taxon>
        <taxon>Acholeplasma</taxon>
    </lineage>
</organism>
<feature type="active site" description="For beta-ketoacyl synthase activity" evidence="15">
    <location>
        <position position="165"/>
    </location>
</feature>
<evidence type="ECO:0000256" key="15">
    <source>
        <dbReference type="PIRSR" id="PIRSR000447-1"/>
    </source>
</evidence>
<evidence type="ECO:0000256" key="7">
    <source>
        <dbReference type="ARBA" id="ARBA00022832"/>
    </source>
</evidence>
<dbReference type="PIRSF" id="PIRSF000447">
    <property type="entry name" value="KAS_II"/>
    <property type="match status" value="1"/>
</dbReference>
<name>U4KLG5_ALTPJ</name>
<evidence type="ECO:0000256" key="11">
    <source>
        <dbReference type="ARBA" id="ARBA00024006"/>
    </source>
</evidence>
<dbReference type="NCBIfam" id="NF005589">
    <property type="entry name" value="PRK07314.1"/>
    <property type="match status" value="1"/>
</dbReference>
<keyword evidence="9 14" id="KW-0275">Fatty acid biosynthesis</keyword>
<evidence type="ECO:0000256" key="5">
    <source>
        <dbReference type="ARBA" id="ARBA00022516"/>
    </source>
</evidence>
<keyword evidence="5 14" id="KW-0444">Lipid biosynthesis</keyword>
<dbReference type="Proteomes" id="UP000032740">
    <property type="component" value="Chromosome"/>
</dbReference>
<evidence type="ECO:0000256" key="16">
    <source>
        <dbReference type="RuleBase" id="RU003694"/>
    </source>
</evidence>
<evidence type="ECO:0000256" key="1">
    <source>
        <dbReference type="ARBA" id="ARBA00005194"/>
    </source>
</evidence>
<dbReference type="PROSITE" id="PS00606">
    <property type="entry name" value="KS3_1"/>
    <property type="match status" value="1"/>
</dbReference>
<evidence type="ECO:0000256" key="14">
    <source>
        <dbReference type="PIRNR" id="PIRNR000447"/>
    </source>
</evidence>
<protein>
    <recommendedName>
        <fullName evidence="4 14">3-oxoacyl-[acyl-carrier-protein] synthase 2</fullName>
        <ecNumber evidence="3 14">2.3.1.179</ecNumber>
    </recommendedName>
</protein>
<reference evidence="18 19" key="1">
    <citation type="journal article" date="2013" name="J. Mol. Microbiol. Biotechnol.">
        <title>Analysis of the Complete Genomes of Acholeplasma brassicae , A. palmae and A. laidlawii and Their Comparison to the Obligate Parasites from ' Candidatus Phytoplasma'.</title>
        <authorList>
            <person name="Kube M."/>
            <person name="Siewert C."/>
            <person name="Migdoll A.M."/>
            <person name="Duduk B."/>
            <person name="Holz S."/>
            <person name="Rabus R."/>
            <person name="Seemuller E."/>
            <person name="Mitrovic J."/>
            <person name="Muller I."/>
            <person name="Buttner C."/>
            <person name="Reinhardt R."/>
        </authorList>
    </citation>
    <scope>NUCLEOTIDE SEQUENCE [LARGE SCALE GENOMIC DNA]</scope>
    <source>
        <strain evidence="18 19">J233</strain>
    </source>
</reference>
<evidence type="ECO:0000259" key="17">
    <source>
        <dbReference type="PROSITE" id="PS52004"/>
    </source>
</evidence>
<comment type="catalytic activity">
    <reaction evidence="13 14">
        <text>a fatty acyl-[ACP] + malonyl-[ACP] + H(+) = a 3-oxoacyl-[ACP] + holo-[ACP] + CO2</text>
        <dbReference type="Rhea" id="RHEA:22836"/>
        <dbReference type="Rhea" id="RHEA-COMP:9623"/>
        <dbReference type="Rhea" id="RHEA-COMP:9685"/>
        <dbReference type="Rhea" id="RHEA-COMP:9916"/>
        <dbReference type="Rhea" id="RHEA-COMP:14125"/>
        <dbReference type="ChEBI" id="CHEBI:15378"/>
        <dbReference type="ChEBI" id="CHEBI:16526"/>
        <dbReference type="ChEBI" id="CHEBI:64479"/>
        <dbReference type="ChEBI" id="CHEBI:78449"/>
        <dbReference type="ChEBI" id="CHEBI:78776"/>
        <dbReference type="ChEBI" id="CHEBI:138651"/>
    </reaction>
</comment>
<dbReference type="KEGG" id="apal:BN85410910"/>
<dbReference type="SUPFAM" id="SSF53901">
    <property type="entry name" value="Thiolase-like"/>
    <property type="match status" value="1"/>
</dbReference>
<evidence type="ECO:0000256" key="3">
    <source>
        <dbReference type="ARBA" id="ARBA00012356"/>
    </source>
</evidence>
<evidence type="ECO:0000256" key="9">
    <source>
        <dbReference type="ARBA" id="ARBA00023160"/>
    </source>
</evidence>
<dbReference type="Pfam" id="PF02801">
    <property type="entry name" value="Ketoacyl-synt_C"/>
    <property type="match status" value="1"/>
</dbReference>
<dbReference type="PANTHER" id="PTHR11712">
    <property type="entry name" value="POLYKETIDE SYNTHASE-RELATED"/>
    <property type="match status" value="1"/>
</dbReference>
<dbReference type="EMBL" id="FO681347">
    <property type="protein sequence ID" value="CCV64668.1"/>
    <property type="molecule type" value="Genomic_DNA"/>
</dbReference>
<evidence type="ECO:0000256" key="2">
    <source>
        <dbReference type="ARBA" id="ARBA00008467"/>
    </source>
</evidence>
<dbReference type="Gene3D" id="3.40.47.10">
    <property type="match status" value="1"/>
</dbReference>
<accession>U4KLG5</accession>
<comment type="catalytic activity">
    <reaction evidence="12 14">
        <text>(9Z)-hexadecenoyl-[ACP] + malonyl-[ACP] + H(+) = 3-oxo-(11Z)-octadecenoyl-[ACP] + holo-[ACP] + CO2</text>
        <dbReference type="Rhea" id="RHEA:55040"/>
        <dbReference type="Rhea" id="RHEA-COMP:9623"/>
        <dbReference type="Rhea" id="RHEA-COMP:9685"/>
        <dbReference type="Rhea" id="RHEA-COMP:10800"/>
        <dbReference type="Rhea" id="RHEA-COMP:14074"/>
        <dbReference type="ChEBI" id="CHEBI:15378"/>
        <dbReference type="ChEBI" id="CHEBI:16526"/>
        <dbReference type="ChEBI" id="CHEBI:64479"/>
        <dbReference type="ChEBI" id="CHEBI:78449"/>
        <dbReference type="ChEBI" id="CHEBI:83989"/>
        <dbReference type="ChEBI" id="CHEBI:138538"/>
        <dbReference type="EC" id="2.3.1.179"/>
    </reaction>
</comment>
<dbReference type="InterPro" id="IPR020841">
    <property type="entry name" value="PKS_Beta-ketoAc_synthase_dom"/>
</dbReference>
<gene>
    <name evidence="18" type="primary">fabB</name>
    <name evidence="18" type="ORF">BN85410910</name>
</gene>
<evidence type="ECO:0000256" key="4">
    <source>
        <dbReference type="ARBA" id="ARBA00014657"/>
    </source>
</evidence>
<comment type="pathway">
    <text evidence="1 14">Lipid metabolism; fatty acid biosynthesis.</text>
</comment>
<dbReference type="InterPro" id="IPR014031">
    <property type="entry name" value="Ketoacyl_synth_C"/>
</dbReference>
<dbReference type="GO" id="GO:0006633">
    <property type="term" value="P:fatty acid biosynthetic process"/>
    <property type="evidence" value="ECO:0007669"/>
    <property type="project" value="UniProtKB-UniRule"/>
</dbReference>
<dbReference type="UniPathway" id="UPA00094"/>
<dbReference type="CDD" id="cd00834">
    <property type="entry name" value="KAS_I_II"/>
    <property type="match status" value="1"/>
</dbReference>
<dbReference type="GO" id="GO:0004315">
    <property type="term" value="F:3-oxoacyl-[acyl-carrier-protein] synthase activity"/>
    <property type="evidence" value="ECO:0007669"/>
    <property type="project" value="UniProtKB-UniRule"/>
</dbReference>
<proteinExistence type="inferred from homology"/>
<dbReference type="RefSeq" id="WP_030003555.1">
    <property type="nucleotide sequence ID" value="NC_022538.1"/>
</dbReference>
<keyword evidence="6 14" id="KW-0808">Transferase</keyword>
<dbReference type="InterPro" id="IPR000794">
    <property type="entry name" value="Beta-ketoacyl_synthase"/>
</dbReference>
<dbReference type="InterPro" id="IPR016039">
    <property type="entry name" value="Thiolase-like"/>
</dbReference>
<keyword evidence="10 14" id="KW-0012">Acyltransferase</keyword>
<evidence type="ECO:0000256" key="10">
    <source>
        <dbReference type="ARBA" id="ARBA00023315"/>
    </source>
</evidence>
<dbReference type="InterPro" id="IPR014030">
    <property type="entry name" value="Ketoacyl_synth_N"/>
</dbReference>
<evidence type="ECO:0000256" key="8">
    <source>
        <dbReference type="ARBA" id="ARBA00023098"/>
    </source>
</evidence>
<dbReference type="InterPro" id="IPR018201">
    <property type="entry name" value="Ketoacyl_synth_AS"/>
</dbReference>
<evidence type="ECO:0000256" key="6">
    <source>
        <dbReference type="ARBA" id="ARBA00022679"/>
    </source>
</evidence>
<keyword evidence="19" id="KW-1185">Reference proteome</keyword>
<dbReference type="InterPro" id="IPR017568">
    <property type="entry name" value="3-oxoacyl-ACP_synth-2"/>
</dbReference>
<feature type="domain" description="Ketosynthase family 3 (KS3)" evidence="17">
    <location>
        <begin position="3"/>
        <end position="411"/>
    </location>
</feature>
<dbReference type="HOGENOM" id="CLU_000022_69_2_14"/>
<dbReference type="OrthoDB" id="9808669at2"/>
<comment type="similarity">
    <text evidence="2 14 16">Belongs to the thiolase-like superfamily. Beta-ketoacyl-ACP synthases family.</text>
</comment>
<evidence type="ECO:0000256" key="12">
    <source>
        <dbReference type="ARBA" id="ARBA00047318"/>
    </source>
</evidence>
<dbReference type="Pfam" id="PF00109">
    <property type="entry name" value="ketoacyl-synt"/>
    <property type="match status" value="1"/>
</dbReference>
<dbReference type="NCBIfam" id="TIGR03150">
    <property type="entry name" value="fabF"/>
    <property type="match status" value="1"/>
</dbReference>
<dbReference type="PANTHER" id="PTHR11712:SF336">
    <property type="entry name" value="3-OXOACYL-[ACYL-CARRIER-PROTEIN] SYNTHASE, MITOCHONDRIAL"/>
    <property type="match status" value="1"/>
</dbReference>
<dbReference type="SMART" id="SM00825">
    <property type="entry name" value="PKS_KS"/>
    <property type="match status" value="1"/>
</dbReference>
<sequence length="415" mass="44930">MERKRVVITGMGALTPVGHNVEETFTNLVNGVNGIDFIKSFDTTKFKAKLAGELKNFNLEDYFDKREIKRADRVMLLGTIAAVQAYKNAGLTENDYDPYRFGTYVSSGIGGLTTISDEIKKVTEKNDPTRLSPFFIPNSIANMTAGMISIKLGLKGPSLPIITACSASTNAIGEAFRSIQHGYLDLALAGGAEASINEVGIGGFLSLRALGTSEDVNRASIPFDEERSGFIMGEGSGIVILESYEHALKRNAKIYGEVVGYGTTSDAFHMTAPDETASGITKAIEFAILDAGIKKEEIGYINAHGTSTYLNDKLETQGFKQALKEHAYNVNISSTKSMTGHMLGATGAVESIVCLKSLEQGIIPPTINYKVKALECDLNYTPNQSVKKDIKYAMNTNLGFGGHNAVLIFKKWEEN</sequence>
<dbReference type="EC" id="2.3.1.179" evidence="3 14"/>
<keyword evidence="7" id="KW-0276">Fatty acid metabolism</keyword>
<dbReference type="GO" id="GO:0005829">
    <property type="term" value="C:cytosol"/>
    <property type="evidence" value="ECO:0007669"/>
    <property type="project" value="TreeGrafter"/>
</dbReference>
<dbReference type="STRING" id="1318466.BN85410910"/>
<keyword evidence="8" id="KW-0443">Lipid metabolism</keyword>